<comment type="catalytic activity">
    <reaction evidence="3">
        <text>ATP + H2O = ADP + phosphate + H(+)</text>
        <dbReference type="Rhea" id="RHEA:13065"/>
        <dbReference type="ChEBI" id="CHEBI:15377"/>
        <dbReference type="ChEBI" id="CHEBI:15378"/>
        <dbReference type="ChEBI" id="CHEBI:30616"/>
        <dbReference type="ChEBI" id="CHEBI:43474"/>
        <dbReference type="ChEBI" id="CHEBI:456216"/>
        <dbReference type="EC" id="5.6.2.3"/>
    </reaction>
</comment>
<dbReference type="GO" id="GO:0043139">
    <property type="term" value="F:5'-3' DNA helicase activity"/>
    <property type="evidence" value="ECO:0007669"/>
    <property type="project" value="UniProtKB-UniRule"/>
</dbReference>
<dbReference type="NCBIfam" id="TIGR01447">
    <property type="entry name" value="recD"/>
    <property type="match status" value="1"/>
</dbReference>
<dbReference type="EC" id="5.6.2.3" evidence="3"/>
<comment type="function">
    <text evidence="3">A helicase/nuclease that prepares dsDNA breaks (DSB) for recombinational DNA repair. Binds to DSBs and unwinds DNA via a highly rapid and processive ATP-dependent bidirectional helicase activity. Unwinds dsDNA until it encounters a Chi (crossover hotspot instigator) sequence from the 3' direction. Cuts ssDNA a few nucleotides 3' to the Chi site. The properties and activities of the enzyme are changed at Chi. The Chi-altered holoenzyme produces a long 3'-ssDNA overhang and facilitates RecA-binding to the ssDNA for homologous DNA recombination and repair. Holoenzyme degrades any linearized DNA that is unable to undergo homologous recombination. In the holoenzyme this subunit has ssDNA-dependent ATPase and 5'-3' helicase activity. When added to pre-assembled RecBC greatly stimulates nuclease activity and augments holoenzyme processivity. Negatively regulates the RecA-loading ability of RecBCD.</text>
</comment>
<keyword evidence="1 3" id="KW-0547">Nucleotide-binding</keyword>
<dbReference type="PANTHER" id="PTHR43788">
    <property type="entry name" value="DNA2/NAM7 HELICASE FAMILY MEMBER"/>
    <property type="match status" value="1"/>
</dbReference>
<dbReference type="GO" id="GO:0009338">
    <property type="term" value="C:exodeoxyribonuclease V complex"/>
    <property type="evidence" value="ECO:0007669"/>
    <property type="project" value="InterPro"/>
</dbReference>
<evidence type="ECO:0000259" key="4">
    <source>
        <dbReference type="SMART" id="SM00382"/>
    </source>
</evidence>
<dbReference type="GO" id="GO:0005524">
    <property type="term" value="F:ATP binding"/>
    <property type="evidence" value="ECO:0007669"/>
    <property type="project" value="UniProtKB-UniRule"/>
</dbReference>
<dbReference type="GO" id="GO:0000724">
    <property type="term" value="P:double-strand break repair via homologous recombination"/>
    <property type="evidence" value="ECO:0007669"/>
    <property type="project" value="UniProtKB-UniRule"/>
</dbReference>
<name>A0A087MK57_9GAMM</name>
<dbReference type="SMART" id="SM00382">
    <property type="entry name" value="AAA"/>
    <property type="match status" value="1"/>
</dbReference>
<comment type="subunit">
    <text evidence="3">Heterotrimer of RecB, RecC and RecD. All subunits contribute to DNA-binding.</text>
</comment>
<evidence type="ECO:0000256" key="2">
    <source>
        <dbReference type="ARBA" id="ARBA00022840"/>
    </source>
</evidence>
<feature type="binding site" evidence="3">
    <location>
        <begin position="157"/>
        <end position="164"/>
    </location>
    <ligand>
        <name>ATP</name>
        <dbReference type="ChEBI" id="CHEBI:30616"/>
    </ligand>
</feature>
<dbReference type="GO" id="GO:0003677">
    <property type="term" value="F:DNA binding"/>
    <property type="evidence" value="ECO:0007669"/>
    <property type="project" value="UniProtKB-UniRule"/>
</dbReference>
<keyword evidence="3" id="KW-0347">Helicase</keyword>
<keyword evidence="3" id="KW-0540">Nuclease</keyword>
<dbReference type="InterPro" id="IPR050534">
    <property type="entry name" value="Coronavir_polyprotein_1ab"/>
</dbReference>
<dbReference type="PATRIC" id="fig|1121014.3.peg.857"/>
<dbReference type="InterPro" id="IPR006344">
    <property type="entry name" value="RecD"/>
</dbReference>
<protein>
    <recommendedName>
        <fullName evidence="3">RecBCD enzyme subunit RecD</fullName>
        <ecNumber evidence="3">5.6.2.3</ecNumber>
    </recommendedName>
    <alternativeName>
        <fullName evidence="3">DNA 5'-3' helicase subunit RecD</fullName>
    </alternativeName>
    <alternativeName>
        <fullName evidence="3">Exonuclease V subunit RecD</fullName>
        <shortName evidence="3">ExoV subunit RecD</shortName>
    </alternativeName>
    <alternativeName>
        <fullName evidence="3">Helicase/nuclease RecBCD subunit RecD</fullName>
    </alternativeName>
</protein>
<proteinExistence type="inferred from homology"/>
<evidence type="ECO:0000256" key="1">
    <source>
        <dbReference type="ARBA" id="ARBA00022741"/>
    </source>
</evidence>
<dbReference type="EMBL" id="AVCJ01000005">
    <property type="protein sequence ID" value="KFL37260.1"/>
    <property type="molecule type" value="Genomic_DNA"/>
</dbReference>
<dbReference type="PANTHER" id="PTHR43788:SF6">
    <property type="entry name" value="DNA HELICASE B"/>
    <property type="match status" value="1"/>
</dbReference>
<comment type="similarity">
    <text evidence="3">Belongs to the RecD family.</text>
</comment>
<dbReference type="InterPro" id="IPR027785">
    <property type="entry name" value="UvrD-like_helicase_C"/>
</dbReference>
<evidence type="ECO:0000256" key="3">
    <source>
        <dbReference type="HAMAP-Rule" id="MF_01487"/>
    </source>
</evidence>
<dbReference type="Pfam" id="PF13245">
    <property type="entry name" value="AAA_19"/>
    <property type="match status" value="1"/>
</dbReference>
<dbReference type="GO" id="GO:0008854">
    <property type="term" value="F:exodeoxyribonuclease V activity"/>
    <property type="evidence" value="ECO:0007669"/>
    <property type="project" value="InterPro"/>
</dbReference>
<keyword evidence="2 3" id="KW-0067">ATP-binding</keyword>
<evidence type="ECO:0000313" key="6">
    <source>
        <dbReference type="Proteomes" id="UP000029085"/>
    </source>
</evidence>
<keyword evidence="3" id="KW-0234">DNA repair</keyword>
<keyword evidence="3" id="KW-0378">Hydrolase</keyword>
<dbReference type="GO" id="GO:0016887">
    <property type="term" value="F:ATP hydrolysis activity"/>
    <property type="evidence" value="ECO:0007669"/>
    <property type="project" value="RHEA"/>
</dbReference>
<accession>A0A087MK57</accession>
<sequence length="576" mass="60943">MSHLDYRPLPLPEFDGRPAERALARAITRWVFAHGGSPRLADLAARATVAEQRGDTALGPLDADVRADVGGEALVGDGRVRTPFVLDANGRFYLWRNYRFEGEVAAALQALHADARPLAMADDDLAALFPGGDPARDGAQRQAVRAVGGRRLLVLTGGPGTGKTTTVLRMLLRLLRDGIAARDGIAIAAPTGKAAQRLVQSLRQEAARLREQLPAAWAGALDALPTDEARTVHRLLGWSPARQAYSRNAGHPIDAGVVVVDEASMLDLAQLRALLQALRPGSCLLLVGDADQLDSVGAGSVLMDLVATLEAGASPALVRLRHSFRAVEPLVRLNEAVRAGDAVAVDAALVAAGGTARLHPLEDTSALARRLRSWADALAEAGPPALLTDVDPAAAALGALQALPTRQLLCALREGAFGADVAAAAIEARLRQQWNVPAGSDWFPGRVVMVTRNDYGARLFNGDLGLCLADADGRLQVWFEAPDGGARAFSPGALPAHDPAWAITIHKSQGSEYGHVAVLLPPDPEHRILSRQLLYTGLSRAKRSVEVWGPQASLDAALARVVRRAGGLRKRLGDLD</sequence>
<dbReference type="RefSeq" id="WP_034221471.1">
    <property type="nucleotide sequence ID" value="NZ_AVCJ01000005.1"/>
</dbReference>
<dbReference type="GO" id="GO:0017116">
    <property type="term" value="F:single-stranded DNA helicase activity"/>
    <property type="evidence" value="ECO:0007669"/>
    <property type="project" value="TreeGrafter"/>
</dbReference>
<organism evidence="5 6">
    <name type="scientific">Arenimonas donghaensis DSM 18148 = HO3-R19</name>
    <dbReference type="NCBI Taxonomy" id="1121014"/>
    <lineage>
        <taxon>Bacteria</taxon>
        <taxon>Pseudomonadati</taxon>
        <taxon>Pseudomonadota</taxon>
        <taxon>Gammaproteobacteria</taxon>
        <taxon>Lysobacterales</taxon>
        <taxon>Lysobacteraceae</taxon>
        <taxon>Arenimonas</taxon>
    </lineage>
</organism>
<comment type="miscellaneous">
    <text evidence="3">In the RecBCD complex, RecB has a slow 3'-5' helicase, an exonuclease activity and loads RecA onto ssDNA, RecD has a fast 5'-3' helicase activity, while RecC stimulates the ATPase and processivity of the RecB helicase and contributes to recognition of the Chi site.</text>
</comment>
<dbReference type="Gene3D" id="3.40.50.300">
    <property type="entry name" value="P-loop containing nucleotide triphosphate hydrolases"/>
    <property type="match status" value="3"/>
</dbReference>
<dbReference type="AlphaFoldDB" id="A0A087MK57"/>
<keyword evidence="6" id="KW-1185">Reference proteome</keyword>
<gene>
    <name evidence="3" type="primary">recD</name>
    <name evidence="5" type="ORF">N788_10495</name>
</gene>
<dbReference type="OrthoDB" id="9803432at2"/>
<dbReference type="STRING" id="1121014.N788_10495"/>
<dbReference type="CDD" id="cd18809">
    <property type="entry name" value="SF1_C_RecD"/>
    <property type="match status" value="1"/>
</dbReference>
<dbReference type="Proteomes" id="UP000029085">
    <property type="component" value="Unassembled WGS sequence"/>
</dbReference>
<keyword evidence="3" id="KW-0269">Exonuclease</keyword>
<comment type="caution">
    <text evidence="5">The sequence shown here is derived from an EMBL/GenBank/DDBJ whole genome shotgun (WGS) entry which is preliminary data.</text>
</comment>
<keyword evidence="3" id="KW-0413">Isomerase</keyword>
<dbReference type="InterPro" id="IPR003593">
    <property type="entry name" value="AAA+_ATPase"/>
</dbReference>
<dbReference type="HAMAP" id="MF_01487">
    <property type="entry name" value="RecD"/>
    <property type="match status" value="1"/>
</dbReference>
<reference evidence="5 6" key="2">
    <citation type="journal article" date="2015" name="Stand. Genomic Sci.">
        <title>High quality draft genomic sequence of Arenimonas donghaensis DSM 18148(T).</title>
        <authorList>
            <person name="Chen F."/>
            <person name="Wang H."/>
            <person name="Cao Y."/>
            <person name="Li X."/>
            <person name="Wang G."/>
        </authorList>
    </citation>
    <scope>NUCLEOTIDE SEQUENCE [LARGE SCALE GENOMIC DNA]</scope>
    <source>
        <strain evidence="5 6">HO3-R19</strain>
    </source>
</reference>
<dbReference type="InterPro" id="IPR027417">
    <property type="entry name" value="P-loop_NTPase"/>
</dbReference>
<dbReference type="Pfam" id="PF13538">
    <property type="entry name" value="UvrD_C_2"/>
    <property type="match status" value="1"/>
</dbReference>
<keyword evidence="3" id="KW-0238">DNA-binding</keyword>
<dbReference type="SUPFAM" id="SSF52540">
    <property type="entry name" value="P-loop containing nucleoside triphosphate hydrolases"/>
    <property type="match status" value="1"/>
</dbReference>
<feature type="domain" description="AAA+ ATPase" evidence="4">
    <location>
        <begin position="149"/>
        <end position="440"/>
    </location>
</feature>
<keyword evidence="3" id="KW-0227">DNA damage</keyword>
<evidence type="ECO:0000313" key="5">
    <source>
        <dbReference type="EMBL" id="KFL37260.1"/>
    </source>
</evidence>
<reference evidence="6" key="1">
    <citation type="submission" date="2013-08" db="EMBL/GenBank/DDBJ databases">
        <title>Genome sequencing of Arenimonas donghaensis.</title>
        <authorList>
            <person name="Chen F."/>
            <person name="Wang G."/>
        </authorList>
    </citation>
    <scope>NUCLEOTIDE SEQUENCE [LARGE SCALE GENOMIC DNA]</scope>
    <source>
        <strain evidence="6">HO3-R19</strain>
    </source>
</reference>